<dbReference type="Gene3D" id="3.40.50.300">
    <property type="entry name" value="P-loop containing nucleotide triphosphate hydrolases"/>
    <property type="match status" value="1"/>
</dbReference>
<sequence>MPDDEIFCDTNRDVASEWNMARPDEERYSQDIFDGLVQRFEEPKANNRWDSPLFVVQKDDALPFEAIVDALLRRKAPPPNASTLPQPLSSTNFLYELDKTTQDILGVIMESQKTSVPGDNIGIPGATDKLQFTRSFTLAELQRTRRQFITYMKMHPVDNPGKISNMFVQYLNNTLK</sequence>
<reference evidence="5" key="1">
    <citation type="submission" date="2022-11" db="EMBL/GenBank/DDBJ databases">
        <title>Centuries of genome instability and evolution in soft-shell clam transmissible cancer (bioRxiv).</title>
        <authorList>
            <person name="Hart S.F.M."/>
            <person name="Yonemitsu M.A."/>
            <person name="Giersch R.M."/>
            <person name="Beal B.F."/>
            <person name="Arriagada G."/>
            <person name="Davis B.W."/>
            <person name="Ostrander E.A."/>
            <person name="Goff S.P."/>
            <person name="Metzger M.J."/>
        </authorList>
    </citation>
    <scope>NUCLEOTIDE SEQUENCE</scope>
    <source>
        <strain evidence="5">MELC-2E11</strain>
        <tissue evidence="5">Siphon/mantle</tissue>
    </source>
</reference>
<evidence type="ECO:0000313" key="6">
    <source>
        <dbReference type="Proteomes" id="UP001164746"/>
    </source>
</evidence>
<dbReference type="Pfam" id="PF08433">
    <property type="entry name" value="KTI12"/>
    <property type="match status" value="1"/>
</dbReference>
<dbReference type="InterPro" id="IPR013641">
    <property type="entry name" value="KTI12/PSTK"/>
</dbReference>
<dbReference type="InterPro" id="IPR027417">
    <property type="entry name" value="P-loop_NTPase"/>
</dbReference>
<name>A0ABY7G4K9_MYAAR</name>
<accession>A0ABY7G4K9</accession>
<dbReference type="Proteomes" id="UP001164746">
    <property type="component" value="Chromosome 16"/>
</dbReference>
<organism evidence="5 6">
    <name type="scientific">Mya arenaria</name>
    <name type="common">Soft-shell clam</name>
    <dbReference type="NCBI Taxonomy" id="6604"/>
    <lineage>
        <taxon>Eukaryota</taxon>
        <taxon>Metazoa</taxon>
        <taxon>Spiralia</taxon>
        <taxon>Lophotrochozoa</taxon>
        <taxon>Mollusca</taxon>
        <taxon>Bivalvia</taxon>
        <taxon>Autobranchia</taxon>
        <taxon>Heteroconchia</taxon>
        <taxon>Euheterodonta</taxon>
        <taxon>Imparidentia</taxon>
        <taxon>Neoheterodontei</taxon>
        <taxon>Myida</taxon>
        <taxon>Myoidea</taxon>
        <taxon>Myidae</taxon>
        <taxon>Mya</taxon>
    </lineage>
</organism>
<proteinExistence type="inferred from homology"/>
<keyword evidence="6" id="KW-1185">Reference proteome</keyword>
<comment type="similarity">
    <text evidence="3">Belongs to the KTI12 family.</text>
</comment>
<keyword evidence="2" id="KW-0067">ATP-binding</keyword>
<gene>
    <name evidence="5" type="ORF">MAR_002951</name>
</gene>
<evidence type="ECO:0000313" key="5">
    <source>
        <dbReference type="EMBL" id="WAR29383.1"/>
    </source>
</evidence>
<dbReference type="PANTHER" id="PTHR12435">
    <property type="match status" value="1"/>
</dbReference>
<evidence type="ECO:0000256" key="4">
    <source>
        <dbReference type="ARBA" id="ARBA00026170"/>
    </source>
</evidence>
<evidence type="ECO:0000256" key="2">
    <source>
        <dbReference type="ARBA" id="ARBA00022840"/>
    </source>
</evidence>
<evidence type="ECO:0000256" key="3">
    <source>
        <dbReference type="ARBA" id="ARBA00025768"/>
    </source>
</evidence>
<dbReference type="EMBL" id="CP111027">
    <property type="protein sequence ID" value="WAR29383.1"/>
    <property type="molecule type" value="Genomic_DNA"/>
</dbReference>
<keyword evidence="1" id="KW-0547">Nucleotide-binding</keyword>
<evidence type="ECO:0000256" key="1">
    <source>
        <dbReference type="ARBA" id="ARBA00022741"/>
    </source>
</evidence>
<protein>
    <recommendedName>
        <fullName evidence="4">Protein KTI12 homolog</fullName>
    </recommendedName>
</protein>